<feature type="compositionally biased region" description="Low complexity" evidence="1">
    <location>
        <begin position="84"/>
        <end position="96"/>
    </location>
</feature>
<keyword evidence="2" id="KW-0812">Transmembrane</keyword>
<evidence type="ECO:0000256" key="2">
    <source>
        <dbReference type="SAM" id="Phobius"/>
    </source>
</evidence>
<feature type="transmembrane region" description="Helical" evidence="2">
    <location>
        <begin position="33"/>
        <end position="54"/>
    </location>
</feature>
<keyword evidence="4" id="KW-1185">Reference proteome</keyword>
<organism evidence="3 4">
    <name type="scientific">Desmophyllum pertusum</name>
    <dbReference type="NCBI Taxonomy" id="174260"/>
    <lineage>
        <taxon>Eukaryota</taxon>
        <taxon>Metazoa</taxon>
        <taxon>Cnidaria</taxon>
        <taxon>Anthozoa</taxon>
        <taxon>Hexacorallia</taxon>
        <taxon>Scleractinia</taxon>
        <taxon>Caryophylliina</taxon>
        <taxon>Caryophylliidae</taxon>
        <taxon>Desmophyllum</taxon>
    </lineage>
</organism>
<evidence type="ECO:0000313" key="4">
    <source>
        <dbReference type="Proteomes" id="UP001163046"/>
    </source>
</evidence>
<name>A0A9W9Z185_9CNID</name>
<feature type="region of interest" description="Disordered" evidence="1">
    <location>
        <begin position="60"/>
        <end position="96"/>
    </location>
</feature>
<dbReference type="Proteomes" id="UP001163046">
    <property type="component" value="Unassembled WGS sequence"/>
</dbReference>
<evidence type="ECO:0000313" key="3">
    <source>
        <dbReference type="EMBL" id="KAJ7371394.1"/>
    </source>
</evidence>
<protein>
    <submittedName>
        <fullName evidence="3">Uncharacterized protein</fullName>
    </submittedName>
</protein>
<dbReference type="EMBL" id="MU826847">
    <property type="protein sequence ID" value="KAJ7371394.1"/>
    <property type="molecule type" value="Genomic_DNA"/>
</dbReference>
<keyword evidence="2" id="KW-0472">Membrane</keyword>
<keyword evidence="2" id="KW-1133">Transmembrane helix</keyword>
<sequence>MRVLFISDSLVSDYEGFKATFTAEDKTRISKTLLILIIVTVAVFIAVICLCVVYRKEEEEAKKRKGGQNSNDGTHDLCTPPFPSGTSCSGLCSGTH</sequence>
<dbReference type="AlphaFoldDB" id="A0A9W9Z185"/>
<reference evidence="3" key="1">
    <citation type="submission" date="2023-01" db="EMBL/GenBank/DDBJ databases">
        <title>Genome assembly of the deep-sea coral Lophelia pertusa.</title>
        <authorList>
            <person name="Herrera S."/>
            <person name="Cordes E."/>
        </authorList>
    </citation>
    <scope>NUCLEOTIDE SEQUENCE</scope>
    <source>
        <strain evidence="3">USNM1676648</strain>
        <tissue evidence="3">Polyp</tissue>
    </source>
</reference>
<evidence type="ECO:0000256" key="1">
    <source>
        <dbReference type="SAM" id="MobiDB-lite"/>
    </source>
</evidence>
<gene>
    <name evidence="3" type="ORF">OS493_025856</name>
</gene>
<proteinExistence type="predicted"/>
<accession>A0A9W9Z185</accession>
<comment type="caution">
    <text evidence="3">The sequence shown here is derived from an EMBL/GenBank/DDBJ whole genome shotgun (WGS) entry which is preliminary data.</text>
</comment>